<protein>
    <submittedName>
        <fullName evidence="3">Uncharacterized protein</fullName>
    </submittedName>
</protein>
<feature type="compositionally biased region" description="Basic and acidic residues" evidence="2">
    <location>
        <begin position="79"/>
        <end position="93"/>
    </location>
</feature>
<gene>
    <name evidence="3" type="ORF">HJC23_009776</name>
</gene>
<feature type="compositionally biased region" description="Polar residues" evidence="2">
    <location>
        <begin position="1"/>
        <end position="11"/>
    </location>
</feature>
<feature type="coiled-coil region" evidence="1">
    <location>
        <begin position="424"/>
        <end position="460"/>
    </location>
</feature>
<feature type="compositionally biased region" description="Basic and acidic residues" evidence="2">
    <location>
        <begin position="228"/>
        <end position="238"/>
    </location>
</feature>
<evidence type="ECO:0000313" key="4">
    <source>
        <dbReference type="Proteomes" id="UP001516023"/>
    </source>
</evidence>
<accession>A0ABD3PSH8</accession>
<feature type="region of interest" description="Disordered" evidence="2">
    <location>
        <begin position="1229"/>
        <end position="1249"/>
    </location>
</feature>
<feature type="compositionally biased region" description="Polar residues" evidence="2">
    <location>
        <begin position="151"/>
        <end position="163"/>
    </location>
</feature>
<comment type="caution">
    <text evidence="3">The sequence shown here is derived from an EMBL/GenBank/DDBJ whole genome shotgun (WGS) entry which is preliminary data.</text>
</comment>
<sequence length="1322" mass="148292">MPEEASPQSKQPDSKEETSHREMTGNTPLGDASPKTDDPMGHKNEGQPTAGDVVDQSGEGNAKENSSVEASVLGEDSPEMNHDDAPRPEDGLRTEPTLMEMDDDSHNPAPDAYLCDSGSIDMASTVVALPNDEDEEAIKAFNTESDDSLHSNKYSTVLTSDGAPSNDEGACPSKFTVKESVELEEYAIKESGNSTGTGERHSVLADETEGIRSAEKTPQMECNDEDELLLHNESDESTKSVGGLHDVVVSADENKEPKKIAAPDRLLDDKEKGAGVDADPTVAKRPSEKHSSDDASDGEACAFELLGIRKRKKKKSTPPLKPIPISISLPHRSGNDIRDGGETEKENLVAVLRSIPIDDDDEGVVCNNVDCSDEDSEDERVGKSKATAVTTDDLQIKLAELQAEKDADLAKIKAFLDAKWKERNKEMQSEIKRIRGEMLAKQERQRKQLASNHKKKLEAEEVKVDQAIEWLLREQKVELNTRMLKHQQEKQKMSRSQDKMTEWDNLMSNLRDRHREQVRQLESKKIELKKKSELEFKAQSNILSTHHKKRQLETDRHADELAKQCIEVHNEGIIVMTRSSDGDHPKSKRMSIFLPWSSKARRVLYSVMCGEIPSEISNLYFTGGKDLDGGLVRCMITDMRTSEDTAICDRAESYLNHLSSKRESEISRLSKQHIALNKQISEVSAEYKNAVKLEEGAIAAAEEATKAHKESQETWERFKSLFNEDGSLSANVSSDNRQNLFNAMHRYKEAFESTKSQMNSMKKPLEGARVSKLTKKMELEKLREQLADIDGKLKKLRRDSSPSKVLKSARAIYSHDFGKEDTRGRIDDIITAIHLTADKRRAIVNEKKTNSNIVCSVWDKKMDEFGMDSSLKKSIWQKMQRKRINTVLRPSQRNIVQNILNESKSSVKTSRWFDMGPDDDPIIGQSLRTEEMILLALHPAPPTDSLSPVLHEPGWHLCLDTPQDMKRNSSSILPVDMEGLVSQSFLSVCCSTGHQAASLLHPHHLRTLSINTPSTFSYNASSLAESNPTYHQRATADTIYADPLSESEEQIQLGYSFVVRGERKQNTVARTSSSGMKTHFKNQKQSKVATIVPSVSKSKPAVKKPAAKTLAAKKPAAKKPAVKKHKIDKPKSKTKSVSSKQNSNAEEEKSSHRQQKHVSQQLIDPTLNDTGMEAHQQIDPRYAERNNIFQKNEQIGIAPTMNPAGEQQQYQQLLMARKYLQMFNQQQQQSSSAQNYGRQEDKVQQQQQQQQQQSIQHQVLQGQQGQYVQADQRRLGFSQPQVSQFMQNNMMGNNSQLQNGQQHLNMLNHPNFQHMGKPAGKK</sequence>
<dbReference type="EMBL" id="JABMIG020000124">
    <property type="protein sequence ID" value="KAL3790676.1"/>
    <property type="molecule type" value="Genomic_DNA"/>
</dbReference>
<evidence type="ECO:0000256" key="1">
    <source>
        <dbReference type="SAM" id="Coils"/>
    </source>
</evidence>
<feature type="compositionally biased region" description="Basic and acidic residues" evidence="2">
    <location>
        <begin position="198"/>
        <end position="215"/>
    </location>
</feature>
<feature type="region of interest" description="Disordered" evidence="2">
    <location>
        <begin position="1067"/>
        <end position="1169"/>
    </location>
</feature>
<evidence type="ECO:0000313" key="3">
    <source>
        <dbReference type="EMBL" id="KAL3790676.1"/>
    </source>
</evidence>
<keyword evidence="4" id="KW-1185">Reference proteome</keyword>
<feature type="compositionally biased region" description="Basic and acidic residues" evidence="2">
    <location>
        <begin position="252"/>
        <end position="274"/>
    </location>
</feature>
<reference evidence="3 4" key="1">
    <citation type="journal article" date="2020" name="G3 (Bethesda)">
        <title>Improved Reference Genome for Cyclotella cryptica CCMP332, a Model for Cell Wall Morphogenesis, Salinity Adaptation, and Lipid Production in Diatoms (Bacillariophyta).</title>
        <authorList>
            <person name="Roberts W.R."/>
            <person name="Downey K.M."/>
            <person name="Ruck E.C."/>
            <person name="Traller J.C."/>
            <person name="Alverson A.J."/>
        </authorList>
    </citation>
    <scope>NUCLEOTIDE SEQUENCE [LARGE SCALE GENOMIC DNA]</scope>
    <source>
        <strain evidence="3 4">CCMP332</strain>
    </source>
</reference>
<keyword evidence="1" id="KW-0175">Coiled coil</keyword>
<name>A0ABD3PSH8_9STRA</name>
<feature type="compositionally biased region" description="Polar residues" evidence="2">
    <location>
        <begin position="1157"/>
        <end position="1169"/>
    </location>
</feature>
<proteinExistence type="predicted"/>
<feature type="compositionally biased region" description="Basic residues" evidence="2">
    <location>
        <begin position="1115"/>
        <end position="1134"/>
    </location>
</feature>
<dbReference type="Proteomes" id="UP001516023">
    <property type="component" value="Unassembled WGS sequence"/>
</dbReference>
<feature type="compositionally biased region" description="Basic and acidic residues" evidence="2">
    <location>
        <begin position="12"/>
        <end position="23"/>
    </location>
</feature>
<organism evidence="3 4">
    <name type="scientific">Cyclotella cryptica</name>
    <dbReference type="NCBI Taxonomy" id="29204"/>
    <lineage>
        <taxon>Eukaryota</taxon>
        <taxon>Sar</taxon>
        <taxon>Stramenopiles</taxon>
        <taxon>Ochrophyta</taxon>
        <taxon>Bacillariophyta</taxon>
        <taxon>Coscinodiscophyceae</taxon>
        <taxon>Thalassiosirophycidae</taxon>
        <taxon>Stephanodiscales</taxon>
        <taxon>Stephanodiscaceae</taxon>
        <taxon>Cyclotella</taxon>
    </lineage>
</organism>
<evidence type="ECO:0000256" key="2">
    <source>
        <dbReference type="SAM" id="MobiDB-lite"/>
    </source>
</evidence>
<feature type="region of interest" description="Disordered" evidence="2">
    <location>
        <begin position="188"/>
        <end position="341"/>
    </location>
</feature>
<feature type="compositionally biased region" description="Basic and acidic residues" evidence="2">
    <location>
        <begin position="34"/>
        <end position="45"/>
    </location>
</feature>
<feature type="region of interest" description="Disordered" evidence="2">
    <location>
        <begin position="142"/>
        <end position="172"/>
    </location>
</feature>
<feature type="region of interest" description="Disordered" evidence="2">
    <location>
        <begin position="1"/>
        <end position="111"/>
    </location>
</feature>
<feature type="compositionally biased region" description="Polar residues" evidence="2">
    <location>
        <begin position="1067"/>
        <end position="1076"/>
    </location>
</feature>